<accession>A0A380TKM2</accession>
<name>A0A380TKM2_9ZZZZ</name>
<reference evidence="1" key="1">
    <citation type="submission" date="2018-07" db="EMBL/GenBank/DDBJ databases">
        <authorList>
            <person name="Quirk P.G."/>
            <person name="Krulwich T.A."/>
        </authorList>
    </citation>
    <scope>NUCLEOTIDE SEQUENCE</scope>
</reference>
<proteinExistence type="predicted"/>
<evidence type="ECO:0000313" key="1">
    <source>
        <dbReference type="EMBL" id="SUS08243.1"/>
    </source>
</evidence>
<gene>
    <name evidence="1" type="ORF">DF3PB_610008</name>
</gene>
<sequence length="233" mass="25147">MRTLLVLGSKPEPVLPPAGSWDALACANASGASAARRGLARPAFTVVSTILASRTTPSNAIALAALRGLSTGTLFIYPRRPYRGNRLKQIANAGRVLRATPWFLRRELARVDYHYDRTEVRSSDAYAGMILAMSGNDGNLTTLMRRKPPSSGVVAVALGLSDPAYTRVVVSGFSFQITHAYAENPDIRLRGSAESRHADTDIAVITALSHCTRRLYTTEPIVNERTGVPLLGE</sequence>
<dbReference type="EMBL" id="UIDG01000568">
    <property type="protein sequence ID" value="SUS08243.1"/>
    <property type="molecule type" value="Genomic_DNA"/>
</dbReference>
<protein>
    <submittedName>
        <fullName evidence="1">Uncharacterized protein</fullName>
    </submittedName>
</protein>
<dbReference type="AlphaFoldDB" id="A0A380TKM2"/>
<organism evidence="1">
    <name type="scientific">metagenome</name>
    <dbReference type="NCBI Taxonomy" id="256318"/>
    <lineage>
        <taxon>unclassified sequences</taxon>
        <taxon>metagenomes</taxon>
    </lineage>
</organism>